<comment type="subunit">
    <text evidence="6">Interacts with RsgI.</text>
</comment>
<dbReference type="RefSeq" id="WP_155476802.1">
    <property type="nucleotide sequence ID" value="NZ_WNKU01000014.1"/>
</dbReference>
<feature type="domain" description="RNA polymerase sigma-70 region 2" evidence="7">
    <location>
        <begin position="35"/>
        <end position="106"/>
    </location>
</feature>
<dbReference type="GO" id="GO:0005737">
    <property type="term" value="C:cytoplasm"/>
    <property type="evidence" value="ECO:0007669"/>
    <property type="project" value="UniProtKB-SubCell"/>
</dbReference>
<dbReference type="NCBIfam" id="TIGR02895">
    <property type="entry name" value="spore_sigI"/>
    <property type="match status" value="1"/>
</dbReference>
<dbReference type="SUPFAM" id="SSF88946">
    <property type="entry name" value="Sigma2 domain of RNA polymerase sigma factors"/>
    <property type="match status" value="1"/>
</dbReference>
<dbReference type="Gene3D" id="1.10.1740.10">
    <property type="match status" value="1"/>
</dbReference>
<keyword evidence="6" id="KW-0346">Stress response</keyword>
<comment type="activity regulation">
    <text evidence="6">Negatively regulated by the anti-sigma-I factor RsgI.</text>
</comment>
<protein>
    <recommendedName>
        <fullName evidence="6">RNA polymerase sigma factor SigI</fullName>
    </recommendedName>
</protein>
<keyword evidence="1 6" id="KW-0963">Cytoplasm</keyword>
<dbReference type="InterPro" id="IPR007627">
    <property type="entry name" value="RNA_pol_sigma70_r2"/>
</dbReference>
<feature type="DNA-binding region" description="H-T-H motif" evidence="6">
    <location>
        <begin position="210"/>
        <end position="229"/>
    </location>
</feature>
<dbReference type="InterPro" id="IPR014284">
    <property type="entry name" value="RNA_pol_sigma-70_dom"/>
</dbReference>
<comment type="similarity">
    <text evidence="6">Belongs to the sigma-70 factor family. SigI subfamily.</text>
</comment>
<organism evidence="8 9">
    <name type="scientific">Heliobacterium mobile</name>
    <name type="common">Heliobacillus mobilis</name>
    <dbReference type="NCBI Taxonomy" id="28064"/>
    <lineage>
        <taxon>Bacteria</taxon>
        <taxon>Bacillati</taxon>
        <taxon>Bacillota</taxon>
        <taxon>Clostridia</taxon>
        <taxon>Eubacteriales</taxon>
        <taxon>Heliobacteriaceae</taxon>
        <taxon>Heliobacterium</taxon>
    </lineage>
</organism>
<dbReference type="GO" id="GO:0016987">
    <property type="term" value="F:sigma factor activity"/>
    <property type="evidence" value="ECO:0007669"/>
    <property type="project" value="UniProtKB-UniRule"/>
</dbReference>
<keyword evidence="4 6" id="KW-0238">DNA-binding</keyword>
<dbReference type="NCBIfam" id="NF006174">
    <property type="entry name" value="PRK08311.2-2"/>
    <property type="match status" value="1"/>
</dbReference>
<evidence type="ECO:0000256" key="2">
    <source>
        <dbReference type="ARBA" id="ARBA00023015"/>
    </source>
</evidence>
<dbReference type="OrthoDB" id="3190733at2"/>
<keyword evidence="9" id="KW-1185">Reference proteome</keyword>
<proteinExistence type="inferred from homology"/>
<evidence type="ECO:0000256" key="6">
    <source>
        <dbReference type="HAMAP-Rule" id="MF_02064"/>
    </source>
</evidence>
<comment type="caution">
    <text evidence="8">The sequence shown here is derived from an EMBL/GenBank/DDBJ whole genome shotgun (WGS) entry which is preliminary data.</text>
</comment>
<dbReference type="EMBL" id="WNKU01000014">
    <property type="protein sequence ID" value="MTV49706.1"/>
    <property type="molecule type" value="Genomic_DNA"/>
</dbReference>
<dbReference type="InterPro" id="IPR013325">
    <property type="entry name" value="RNA_pol_sigma_r2"/>
</dbReference>
<dbReference type="PANTHER" id="PTHR30385">
    <property type="entry name" value="SIGMA FACTOR F FLAGELLAR"/>
    <property type="match status" value="1"/>
</dbReference>
<gene>
    <name evidence="6 8" type="primary">sigI</name>
    <name evidence="8" type="ORF">GJ688_12060</name>
</gene>
<comment type="function">
    <text evidence="6">Sigma factors are initiation factors that promote the attachment of RNA polymerase to specific initiation sites and are then released.</text>
</comment>
<sequence>MRPFVSSIVSASKHQEPEILLVRAQEGDTLSREALIKKYTPFIMRVTSQTSGRYVRMGSDDEASIALIAFDEAITSYRNEKGVSFLSFAETVIRRRLIDYFRKASRSQKEIPLSSFEYDSEDESGEDTANRIEVRQAKEAYQFENESIDRRDEIIRYNRLLQEYGISFSELVDLAPKHEDARCRAIQVAKMIADNPQYREYLKLKGSLPLKELERDVDVSRKTLERQRKYIIAVTVIFMENLEHLKGYIDKE</sequence>
<dbReference type="PIRSF" id="PIRSF038953">
    <property type="entry name" value="SigI"/>
    <property type="match status" value="1"/>
</dbReference>
<dbReference type="Proteomes" id="UP000430670">
    <property type="component" value="Unassembled WGS sequence"/>
</dbReference>
<evidence type="ECO:0000313" key="9">
    <source>
        <dbReference type="Proteomes" id="UP000430670"/>
    </source>
</evidence>
<accession>A0A6I3SLQ1</accession>
<name>A0A6I3SLQ1_HELMO</name>
<keyword evidence="2 6" id="KW-0805">Transcription regulation</keyword>
<reference evidence="8 9" key="1">
    <citation type="submission" date="2019-11" db="EMBL/GenBank/DDBJ databases">
        <title>Whole-genome sequence of a the green, strictly anaerobic photosynthetic bacterium Heliobacillus mobilis DSM 6151.</title>
        <authorList>
            <person name="Kyndt J.A."/>
            <person name="Meyer T.E."/>
        </authorList>
    </citation>
    <scope>NUCLEOTIDE SEQUENCE [LARGE SCALE GENOMIC DNA]</scope>
    <source>
        <strain evidence="8 9">DSM 6151</strain>
    </source>
</reference>
<evidence type="ECO:0000256" key="1">
    <source>
        <dbReference type="ARBA" id="ARBA00022490"/>
    </source>
</evidence>
<evidence type="ECO:0000256" key="5">
    <source>
        <dbReference type="ARBA" id="ARBA00023163"/>
    </source>
</evidence>
<dbReference type="AlphaFoldDB" id="A0A6I3SLQ1"/>
<keyword evidence="5 6" id="KW-0804">Transcription</keyword>
<dbReference type="GO" id="GO:0003677">
    <property type="term" value="F:DNA binding"/>
    <property type="evidence" value="ECO:0007669"/>
    <property type="project" value="UniProtKB-UniRule"/>
</dbReference>
<evidence type="ECO:0000313" key="8">
    <source>
        <dbReference type="EMBL" id="MTV49706.1"/>
    </source>
</evidence>
<evidence type="ECO:0000256" key="3">
    <source>
        <dbReference type="ARBA" id="ARBA00023082"/>
    </source>
</evidence>
<comment type="subcellular location">
    <subcellularLocation>
        <location evidence="6">Cytoplasm</location>
    </subcellularLocation>
</comment>
<dbReference type="PANTHER" id="PTHR30385:SF6">
    <property type="entry name" value="RNA POLYMERASE SIGMA FACTOR SIGI"/>
    <property type="match status" value="1"/>
</dbReference>
<evidence type="ECO:0000256" key="4">
    <source>
        <dbReference type="ARBA" id="ARBA00023125"/>
    </source>
</evidence>
<dbReference type="InterPro" id="IPR014244">
    <property type="entry name" value="RNA_pol_sigma-I"/>
</dbReference>
<keyword evidence="3 6" id="KW-0731">Sigma factor</keyword>
<dbReference type="GO" id="GO:0006352">
    <property type="term" value="P:DNA-templated transcription initiation"/>
    <property type="evidence" value="ECO:0007669"/>
    <property type="project" value="UniProtKB-UniRule"/>
</dbReference>
<dbReference type="Pfam" id="PF04542">
    <property type="entry name" value="Sigma70_r2"/>
    <property type="match status" value="1"/>
</dbReference>
<evidence type="ECO:0000259" key="7">
    <source>
        <dbReference type="Pfam" id="PF04542"/>
    </source>
</evidence>
<dbReference type="HAMAP" id="MF_02064">
    <property type="entry name" value="Sigma70_SigI"/>
    <property type="match status" value="1"/>
</dbReference>
<dbReference type="NCBIfam" id="TIGR02937">
    <property type="entry name" value="sigma70-ECF"/>
    <property type="match status" value="1"/>
</dbReference>
<feature type="short sequence motif" description="Polymerase core binding" evidence="6">
    <location>
        <begin position="61"/>
        <end position="74"/>
    </location>
</feature>